<comment type="caution">
    <text evidence="4">The sequence shown here is derived from an EMBL/GenBank/DDBJ whole genome shotgun (WGS) entry which is preliminary data.</text>
</comment>
<dbReference type="InterPro" id="IPR002350">
    <property type="entry name" value="Kazal_dom"/>
</dbReference>
<dbReference type="Gene3D" id="3.30.60.30">
    <property type="match status" value="1"/>
</dbReference>
<dbReference type="Pfam" id="PF07648">
    <property type="entry name" value="Kazal_2"/>
    <property type="match status" value="1"/>
</dbReference>
<evidence type="ECO:0000256" key="1">
    <source>
        <dbReference type="SAM" id="MobiDB-lite"/>
    </source>
</evidence>
<evidence type="ECO:0000313" key="5">
    <source>
        <dbReference type="Proteomes" id="UP000749559"/>
    </source>
</evidence>
<accession>A0A8S4NJ97</accession>
<proteinExistence type="predicted"/>
<evidence type="ECO:0000256" key="2">
    <source>
        <dbReference type="SAM" id="SignalP"/>
    </source>
</evidence>
<feature type="chain" id="PRO_5035868669" description="Kazal-like domain-containing protein" evidence="2">
    <location>
        <begin position="27"/>
        <end position="103"/>
    </location>
</feature>
<dbReference type="InterPro" id="IPR036058">
    <property type="entry name" value="Kazal_dom_sf"/>
</dbReference>
<dbReference type="SUPFAM" id="SSF100895">
    <property type="entry name" value="Kazal-type serine protease inhibitors"/>
    <property type="match status" value="1"/>
</dbReference>
<feature type="domain" description="Kazal-like" evidence="3">
    <location>
        <begin position="45"/>
        <end position="100"/>
    </location>
</feature>
<evidence type="ECO:0000313" key="4">
    <source>
        <dbReference type="EMBL" id="CAH1781493.1"/>
    </source>
</evidence>
<keyword evidence="2" id="KW-0732">Signal</keyword>
<protein>
    <recommendedName>
        <fullName evidence="3">Kazal-like domain-containing protein</fullName>
    </recommendedName>
</protein>
<feature type="region of interest" description="Disordered" evidence="1">
    <location>
        <begin position="28"/>
        <end position="50"/>
    </location>
</feature>
<feature type="signal peptide" evidence="2">
    <location>
        <begin position="1"/>
        <end position="26"/>
    </location>
</feature>
<dbReference type="AlphaFoldDB" id="A0A8S4NJ97"/>
<dbReference type="PROSITE" id="PS51465">
    <property type="entry name" value="KAZAL_2"/>
    <property type="match status" value="1"/>
</dbReference>
<feature type="compositionally biased region" description="Basic and acidic residues" evidence="1">
    <location>
        <begin position="36"/>
        <end position="50"/>
    </location>
</feature>
<dbReference type="OrthoDB" id="126772at2759"/>
<name>A0A8S4NJ97_OWEFU</name>
<organism evidence="4 5">
    <name type="scientific">Owenia fusiformis</name>
    <name type="common">Polychaete worm</name>
    <dbReference type="NCBI Taxonomy" id="6347"/>
    <lineage>
        <taxon>Eukaryota</taxon>
        <taxon>Metazoa</taxon>
        <taxon>Spiralia</taxon>
        <taxon>Lophotrochozoa</taxon>
        <taxon>Annelida</taxon>
        <taxon>Polychaeta</taxon>
        <taxon>Sedentaria</taxon>
        <taxon>Canalipalpata</taxon>
        <taxon>Sabellida</taxon>
        <taxon>Oweniida</taxon>
        <taxon>Oweniidae</taxon>
        <taxon>Owenia</taxon>
    </lineage>
</organism>
<dbReference type="SMART" id="SM00280">
    <property type="entry name" value="KAZAL"/>
    <property type="match status" value="1"/>
</dbReference>
<dbReference type="CDD" id="cd00104">
    <property type="entry name" value="KAZAL_FS"/>
    <property type="match status" value="1"/>
</dbReference>
<evidence type="ECO:0000259" key="3">
    <source>
        <dbReference type="PROSITE" id="PS51465"/>
    </source>
</evidence>
<reference evidence="4" key="1">
    <citation type="submission" date="2022-03" db="EMBL/GenBank/DDBJ databases">
        <authorList>
            <person name="Martin C."/>
        </authorList>
    </citation>
    <scope>NUCLEOTIDE SEQUENCE</scope>
</reference>
<keyword evidence="5" id="KW-1185">Reference proteome</keyword>
<dbReference type="Proteomes" id="UP000749559">
    <property type="component" value="Unassembled WGS sequence"/>
</dbReference>
<sequence length="103" mass="11646">MMIYRAALVLFLGVFYLACIIGYVQAGNKAQVPTRESAEDTQRRSRERPECPTACPMIYNPICAYDGEKYVTFPSQCDMTVHACKTGKLVTPQFRGPCEEREL</sequence>
<gene>
    <name evidence="4" type="ORF">OFUS_LOCUS8065</name>
</gene>
<dbReference type="EMBL" id="CAIIXF020000004">
    <property type="protein sequence ID" value="CAH1781493.1"/>
    <property type="molecule type" value="Genomic_DNA"/>
</dbReference>